<feature type="region of interest" description="Disordered" evidence="2">
    <location>
        <begin position="631"/>
        <end position="706"/>
    </location>
</feature>
<evidence type="ECO:0000256" key="1">
    <source>
        <dbReference type="ARBA" id="ARBA00009085"/>
    </source>
</evidence>
<dbReference type="SUPFAM" id="SSF54001">
    <property type="entry name" value="Cysteine proteinases"/>
    <property type="match status" value="1"/>
</dbReference>
<feature type="region of interest" description="Disordered" evidence="2">
    <location>
        <begin position="590"/>
        <end position="619"/>
    </location>
</feature>
<dbReference type="RefSeq" id="XP_069229618.1">
    <property type="nucleotide sequence ID" value="XM_069373846.1"/>
</dbReference>
<feature type="compositionally biased region" description="Pro residues" evidence="2">
    <location>
        <begin position="656"/>
        <end position="669"/>
    </location>
</feature>
<dbReference type="PROSITE" id="PS50235">
    <property type="entry name" value="USP_3"/>
    <property type="match status" value="1"/>
</dbReference>
<dbReference type="SUPFAM" id="SSF52821">
    <property type="entry name" value="Rhodanese/Cell cycle control phosphatase"/>
    <property type="match status" value="1"/>
</dbReference>
<dbReference type="InterPro" id="IPR001394">
    <property type="entry name" value="Peptidase_C19_UCH"/>
</dbReference>
<feature type="domain" description="USP" evidence="4">
    <location>
        <begin position="728"/>
        <end position="1092"/>
    </location>
</feature>
<feature type="compositionally biased region" description="Polar residues" evidence="2">
    <location>
        <begin position="247"/>
        <end position="259"/>
    </location>
</feature>
<comment type="similarity">
    <text evidence="1">Belongs to the peptidase C19 family.</text>
</comment>
<dbReference type="AlphaFoldDB" id="A0AB34KP09"/>
<dbReference type="PROSITE" id="PS50206">
    <property type="entry name" value="RHODANESE_3"/>
    <property type="match status" value="1"/>
</dbReference>
<dbReference type="InterPro" id="IPR028889">
    <property type="entry name" value="USP"/>
</dbReference>
<feature type="compositionally biased region" description="Polar residues" evidence="2">
    <location>
        <begin position="318"/>
        <end position="331"/>
    </location>
</feature>
<dbReference type="Gene3D" id="3.40.250.10">
    <property type="entry name" value="Rhodanese-like domain"/>
    <property type="match status" value="1"/>
</dbReference>
<reference evidence="5 6" key="1">
    <citation type="journal article" date="2020" name="Microbiol. Resour. Announc.">
        <title>Draft Genome Sequence of a Cladosporium Species Isolated from the Mesophotic Ascidian Didemnum maculosum.</title>
        <authorList>
            <person name="Gioti A."/>
            <person name="Siaperas R."/>
            <person name="Nikolaivits E."/>
            <person name="Le Goff G."/>
            <person name="Ouazzani J."/>
            <person name="Kotoulas G."/>
            <person name="Topakas E."/>
        </authorList>
    </citation>
    <scope>NUCLEOTIDE SEQUENCE [LARGE SCALE GENOMIC DNA]</scope>
    <source>
        <strain evidence="5 6">TM138-S3</strain>
    </source>
</reference>
<dbReference type="InterPro" id="IPR036873">
    <property type="entry name" value="Rhodanese-like_dom_sf"/>
</dbReference>
<dbReference type="GO" id="GO:0016579">
    <property type="term" value="P:protein deubiquitination"/>
    <property type="evidence" value="ECO:0007669"/>
    <property type="project" value="InterPro"/>
</dbReference>
<feature type="compositionally biased region" description="Polar residues" evidence="2">
    <location>
        <begin position="18"/>
        <end position="30"/>
    </location>
</feature>
<dbReference type="PANTHER" id="PTHR21646">
    <property type="entry name" value="UBIQUITIN CARBOXYL-TERMINAL HYDROLASE"/>
    <property type="match status" value="1"/>
</dbReference>
<keyword evidence="6" id="KW-1185">Reference proteome</keyword>
<dbReference type="GeneID" id="96006684"/>
<feature type="compositionally biased region" description="Polar residues" evidence="2">
    <location>
        <begin position="594"/>
        <end position="603"/>
    </location>
</feature>
<feature type="domain" description="Rhodanese" evidence="3">
    <location>
        <begin position="408"/>
        <end position="428"/>
    </location>
</feature>
<comment type="caution">
    <text evidence="5">The sequence shown here is derived from an EMBL/GenBank/DDBJ whole genome shotgun (WGS) entry which is preliminary data.</text>
</comment>
<accession>A0AB34KP09</accession>
<dbReference type="EMBL" id="JAAQHG020000014">
    <property type="protein sequence ID" value="KAL1586513.1"/>
    <property type="molecule type" value="Genomic_DNA"/>
</dbReference>
<evidence type="ECO:0000259" key="4">
    <source>
        <dbReference type="PROSITE" id="PS50235"/>
    </source>
</evidence>
<feature type="region of interest" description="Disordered" evidence="2">
    <location>
        <begin position="235"/>
        <end position="397"/>
    </location>
</feature>
<dbReference type="InterPro" id="IPR050185">
    <property type="entry name" value="Ub_carboxyl-term_hydrolase"/>
</dbReference>
<feature type="compositionally biased region" description="Acidic residues" evidence="2">
    <location>
        <begin position="605"/>
        <end position="616"/>
    </location>
</feature>
<evidence type="ECO:0000256" key="2">
    <source>
        <dbReference type="SAM" id="MobiDB-lite"/>
    </source>
</evidence>
<dbReference type="CDD" id="cd02674">
    <property type="entry name" value="Peptidase_C19R"/>
    <property type="match status" value="1"/>
</dbReference>
<evidence type="ECO:0000313" key="5">
    <source>
        <dbReference type="EMBL" id="KAL1586513.1"/>
    </source>
</evidence>
<proteinExistence type="inferred from homology"/>
<feature type="region of interest" description="Disordered" evidence="2">
    <location>
        <begin position="1"/>
        <end position="39"/>
    </location>
</feature>
<dbReference type="Pfam" id="PF00443">
    <property type="entry name" value="UCH"/>
    <property type="match status" value="1"/>
</dbReference>
<evidence type="ECO:0000259" key="3">
    <source>
        <dbReference type="PROSITE" id="PS50206"/>
    </source>
</evidence>
<evidence type="ECO:0000313" key="6">
    <source>
        <dbReference type="Proteomes" id="UP000803884"/>
    </source>
</evidence>
<sequence length="1103" mass="122944">MSAAASLPSPPSAPPGHSNGSRMPTFNNGTEVPYEHIQDLQARAQDGYNANDPPAKLLSTAAQSLQQAKSLLDSRRPDLAFVEYLRAYEIAIDVIPRNGKGLDMDLDQGWDRQYKYVKSTLVQWNEQYMGIKSIIENNNKRSGVLPKYYQIKTQHTRSQSESQREYATKAPYPQSNAEYRSGNGQGARKVKPSVSPKPDSLHGRALSLGGAALNGSQRSGPSEALNDRFARLRMPSSSAEPGRPDSRGSNSSVHSSPIQMPSAIDWNGRNSFEAPVKSIGSNGRPLGPRGMPNGGPMPPAKLPLDTSFAAAMPKAPSPTYSPARNMHTTGNVAPPRHSARSLASSEYRKSSVASSSASMRAPNGAQDSGDYFPQTGSEDNMTSSTSSVKPHHTTETRVSTERLFDYLPRFSVLLIDVRPRADFDQGHIYSQNVMCIEPMSLQADMSAEQLLDSLVLSPEFEQELFDNRHLFDLVVYYDAKTKSDAYLASPRSERELKLKYLHESLHDFNQEKPLRQPPMLLVGGIEAWIDLVGQQALATSSTLSRAKAGRPISRRPMATAGMGSQLRLPKRRVQDFAPLGQDEERAWLARARQESVSAPQQPVTEEYEEEGEEGDEERERLSRAAIDEFNQRYPDASAIDTQPGFMSSQMPTRKAPAPPAKIPEYPAAPSPSQYPQAPTRPAPAAPRMSYTGVSDKAASQSTFAGRSDGLMPYVPPKLRSSTMTLPKTGLINFGVTCYMNSTIQALSATTPMTMLFLSDEFKRAVQRNWKGSKGVMPELYSNLIRSLWKGDVSSIKPTTFRTFCGRLNSDWKNDVQQDAKQFLEFMIETLHEDLNANWDRTILQNLTPQQETFRENLPKYLASKREWQRHRHREHSPIYDLFGGQTMSRLRCRSCSFVSTTWEFFSSISVEIPHAAPAATLDQCLAQFCRDEPLGGEERWICPRCKVHREATKQITFTRLPQYLVVHLKRFRNDDYGRAARKLHTVIDFPLRGLDMSPYTLPPPDAAEQQRIAALAAPQEKAPDPAMTPPYSYDAYAVLQHIGGDLTHGHYTTAVRDRMKRVWRKYNDTIVREIDPAGLQNKEAYILFYERTAAAGAEGGGRL</sequence>
<feature type="compositionally biased region" description="Low complexity" evidence="2">
    <location>
        <begin position="282"/>
        <end position="291"/>
    </location>
</feature>
<dbReference type="InterPro" id="IPR038765">
    <property type="entry name" value="Papain-like_cys_pep_sf"/>
</dbReference>
<protein>
    <submittedName>
        <fullName evidence="5">Uncharacterized protein</fullName>
    </submittedName>
</protein>
<dbReference type="InterPro" id="IPR001763">
    <property type="entry name" value="Rhodanese-like_dom"/>
</dbReference>
<gene>
    <name evidence="5" type="ORF">WHR41_05241</name>
</gene>
<feature type="compositionally biased region" description="Polar residues" evidence="2">
    <location>
        <begin position="374"/>
        <end position="388"/>
    </location>
</feature>
<dbReference type="Gene3D" id="3.90.70.10">
    <property type="entry name" value="Cysteine proteinases"/>
    <property type="match status" value="1"/>
</dbReference>
<dbReference type="PANTHER" id="PTHR21646:SF23">
    <property type="entry name" value="UBIQUITIN CARBOXYL-TERMINAL HYDROLASE USP2"/>
    <property type="match status" value="1"/>
</dbReference>
<feature type="region of interest" description="Disordered" evidence="2">
    <location>
        <begin position="153"/>
        <end position="206"/>
    </location>
</feature>
<dbReference type="GO" id="GO:0004843">
    <property type="term" value="F:cysteine-type deubiquitinase activity"/>
    <property type="evidence" value="ECO:0007669"/>
    <property type="project" value="InterPro"/>
</dbReference>
<name>A0AB34KP09_9PEZI</name>
<organism evidence="5 6">
    <name type="scientific">Cladosporium halotolerans</name>
    <dbReference type="NCBI Taxonomy" id="1052096"/>
    <lineage>
        <taxon>Eukaryota</taxon>
        <taxon>Fungi</taxon>
        <taxon>Dikarya</taxon>
        <taxon>Ascomycota</taxon>
        <taxon>Pezizomycotina</taxon>
        <taxon>Dothideomycetes</taxon>
        <taxon>Dothideomycetidae</taxon>
        <taxon>Cladosporiales</taxon>
        <taxon>Cladosporiaceae</taxon>
        <taxon>Cladosporium</taxon>
    </lineage>
</organism>
<dbReference type="Proteomes" id="UP000803884">
    <property type="component" value="Unassembled WGS sequence"/>
</dbReference>